<accession>A0A2S7U921</accession>
<protein>
    <submittedName>
        <fullName evidence="1">Uncharacterized protein</fullName>
    </submittedName>
</protein>
<dbReference type="EMBL" id="MTPW01000001">
    <property type="protein sequence ID" value="PQJ31097.1"/>
    <property type="molecule type" value="Genomic_DNA"/>
</dbReference>
<sequence length="80" mass="9481">MIVLLTPKVVLNIFKMDRLNKKLTRTQKSYIDMLERYENARAKGLRGNYFIKHTLVPETGQKYSSIDRAIKRGRELRNKI</sequence>
<dbReference type="AlphaFoldDB" id="A0A2S7U921"/>
<name>A0A2S7U921_9FLAO</name>
<proteinExistence type="predicted"/>
<gene>
    <name evidence="1" type="ORF">BST92_03780</name>
</gene>
<organism evidence="1 2">
    <name type="scientific">Nonlabens arenilitoris</name>
    <dbReference type="NCBI Taxonomy" id="1217969"/>
    <lineage>
        <taxon>Bacteria</taxon>
        <taxon>Pseudomonadati</taxon>
        <taxon>Bacteroidota</taxon>
        <taxon>Flavobacteriia</taxon>
        <taxon>Flavobacteriales</taxon>
        <taxon>Flavobacteriaceae</taxon>
        <taxon>Nonlabens</taxon>
    </lineage>
</organism>
<evidence type="ECO:0000313" key="2">
    <source>
        <dbReference type="Proteomes" id="UP000239747"/>
    </source>
</evidence>
<reference evidence="1 2" key="1">
    <citation type="submission" date="2017-01" db="EMBL/GenBank/DDBJ databases">
        <title>Trade-off between light-utilization and light-protection in marine flavobacteria.</title>
        <authorList>
            <person name="Kumagai Y."/>
            <person name="Yoshizawa S."/>
            <person name="Kogure K."/>
            <person name="Iwasaki W."/>
        </authorList>
    </citation>
    <scope>NUCLEOTIDE SEQUENCE [LARGE SCALE GENOMIC DNA]</scope>
    <source>
        <strain evidence="1 2">KCTC 32109</strain>
    </source>
</reference>
<keyword evidence="2" id="KW-1185">Reference proteome</keyword>
<comment type="caution">
    <text evidence="1">The sequence shown here is derived from an EMBL/GenBank/DDBJ whole genome shotgun (WGS) entry which is preliminary data.</text>
</comment>
<dbReference type="Proteomes" id="UP000239747">
    <property type="component" value="Unassembled WGS sequence"/>
</dbReference>
<evidence type="ECO:0000313" key="1">
    <source>
        <dbReference type="EMBL" id="PQJ31097.1"/>
    </source>
</evidence>